<evidence type="ECO:0000256" key="1">
    <source>
        <dbReference type="ARBA" id="ARBA00023125"/>
    </source>
</evidence>
<dbReference type="InterPro" id="IPR044283">
    <property type="entry name" value="FAMA/SPEECHLESS/MUTE-like"/>
</dbReference>
<keyword evidence="1" id="KW-0238">DNA-binding</keyword>
<dbReference type="PANTHER" id="PTHR46684:SF10">
    <property type="entry name" value="BNAC07G03900D PROTEIN"/>
    <property type="match status" value="1"/>
</dbReference>
<evidence type="ECO:0000313" key="4">
    <source>
        <dbReference type="Proteomes" id="UP000824890"/>
    </source>
</evidence>
<dbReference type="PANTHER" id="PTHR46684">
    <property type="entry name" value="TRANSCRIPTION FACTOR FAMA"/>
    <property type="match status" value="1"/>
</dbReference>
<feature type="compositionally biased region" description="Basic and acidic residues" evidence="2">
    <location>
        <begin position="340"/>
        <end position="353"/>
    </location>
</feature>
<gene>
    <name evidence="3" type="ORF">HID58_074875</name>
</gene>
<sequence length="457" mass="51932">QEKTDPSNQHGNFCSGATQMELEIKAKSKIIQTGGLEKNYKRLFRVYDLLFISSKKIDFCSDRSIQLASPQRDNMRVHYKIKRAIDETIDKEQVGKTTDLANRVCIFISKTQDGYKKMMFPLQSIKRGTCMSPISNHYSSSPVRQPPPHGFESSAAMAAAVMNLEWGMQREEQIGFIIKYEAVDKGNSKYSGFFQEPNFLGEFSSVNDDNNSDVIYYMSRRSIEQQKQTMQQQHQLSPSGFGATPSLAGVMQFADFGPKVALNQTSNQDDQETWMDPIYFLKLPVLNDKIEDHNQTHNLMSQAGGECEGNIVNVFLEEKENQDDENNNNSVQLRFTGGEEGNRENKNDLTKELKSKRKRTRTGKTSEEVESQRTTYIALVKGTQLLHCLESQKRQIILGETSNRQIVNMTTTMTSSSPITSVANPQIITGMVDEEGSGKKQHRTSCAWLMWRWSCWV</sequence>
<comment type="caution">
    <text evidence="3">The sequence shown here is derived from an EMBL/GenBank/DDBJ whole genome shotgun (WGS) entry which is preliminary data.</text>
</comment>
<evidence type="ECO:0000313" key="3">
    <source>
        <dbReference type="EMBL" id="KAH0867853.1"/>
    </source>
</evidence>
<dbReference type="EMBL" id="JAGKQM010000017">
    <property type="protein sequence ID" value="KAH0867853.1"/>
    <property type="molecule type" value="Genomic_DNA"/>
</dbReference>
<organism evidence="3 4">
    <name type="scientific">Brassica napus</name>
    <name type="common">Rape</name>
    <dbReference type="NCBI Taxonomy" id="3708"/>
    <lineage>
        <taxon>Eukaryota</taxon>
        <taxon>Viridiplantae</taxon>
        <taxon>Streptophyta</taxon>
        <taxon>Embryophyta</taxon>
        <taxon>Tracheophyta</taxon>
        <taxon>Spermatophyta</taxon>
        <taxon>Magnoliopsida</taxon>
        <taxon>eudicotyledons</taxon>
        <taxon>Gunneridae</taxon>
        <taxon>Pentapetalae</taxon>
        <taxon>rosids</taxon>
        <taxon>malvids</taxon>
        <taxon>Brassicales</taxon>
        <taxon>Brassicaceae</taxon>
        <taxon>Brassiceae</taxon>
        <taxon>Brassica</taxon>
    </lineage>
</organism>
<evidence type="ECO:0000256" key="2">
    <source>
        <dbReference type="SAM" id="MobiDB-lite"/>
    </source>
</evidence>
<dbReference type="Proteomes" id="UP000824890">
    <property type="component" value="Unassembled WGS sequence"/>
</dbReference>
<protein>
    <submittedName>
        <fullName evidence="3">Uncharacterized protein</fullName>
    </submittedName>
</protein>
<feature type="non-terminal residue" evidence="3">
    <location>
        <position position="1"/>
    </location>
</feature>
<keyword evidence="4" id="KW-1185">Reference proteome</keyword>
<reference evidence="3 4" key="1">
    <citation type="submission" date="2021-05" db="EMBL/GenBank/DDBJ databases">
        <title>Genome Assembly of Synthetic Allotetraploid Brassica napus Reveals Homoeologous Exchanges between Subgenomes.</title>
        <authorList>
            <person name="Davis J.T."/>
        </authorList>
    </citation>
    <scope>NUCLEOTIDE SEQUENCE [LARGE SCALE GENOMIC DNA]</scope>
    <source>
        <strain evidence="4">cv. Da-Ae</strain>
        <tissue evidence="3">Seedling</tissue>
    </source>
</reference>
<accession>A0ABQ7YKR1</accession>
<proteinExistence type="predicted"/>
<feature type="region of interest" description="Disordered" evidence="2">
    <location>
        <begin position="319"/>
        <end position="368"/>
    </location>
</feature>
<name>A0ABQ7YKR1_BRANA</name>